<comment type="caution">
    <text evidence="2">The sequence shown here is derived from an EMBL/GenBank/DDBJ whole genome shotgun (WGS) entry which is preliminary data.</text>
</comment>
<dbReference type="Proteomes" id="UP000246352">
    <property type="component" value="Unassembled WGS sequence"/>
</dbReference>
<organism evidence="2 3">
    <name type="scientific">Hoeflea marina</name>
    <dbReference type="NCBI Taxonomy" id="274592"/>
    <lineage>
        <taxon>Bacteria</taxon>
        <taxon>Pseudomonadati</taxon>
        <taxon>Pseudomonadota</taxon>
        <taxon>Alphaproteobacteria</taxon>
        <taxon>Hyphomicrobiales</taxon>
        <taxon>Rhizobiaceae</taxon>
        <taxon>Hoeflea</taxon>
    </lineage>
</organism>
<keyword evidence="2" id="KW-0378">Hydrolase</keyword>
<dbReference type="EMBL" id="QGTR01000001">
    <property type="protein sequence ID" value="PWW03340.1"/>
    <property type="molecule type" value="Genomic_DNA"/>
</dbReference>
<evidence type="ECO:0000313" key="3">
    <source>
        <dbReference type="Proteomes" id="UP000246352"/>
    </source>
</evidence>
<dbReference type="SUPFAM" id="SSF53474">
    <property type="entry name" value="alpha/beta-Hydrolases"/>
    <property type="match status" value="2"/>
</dbReference>
<proteinExistence type="predicted"/>
<sequence length="109" mass="12116">MLVHGTPFSSQVWRRIAPLLARHWTVHCFDLIGHGQSEMCDGQDVWLGVQNGLPAALRSPWPLDRQDMLYREFGQLIAGGRLIRVPNAGHLLREDAPEAIIAAMLAPLA</sequence>
<dbReference type="Gene3D" id="3.40.50.1820">
    <property type="entry name" value="alpha/beta hydrolase"/>
    <property type="match status" value="1"/>
</dbReference>
<dbReference type="InterPro" id="IPR029058">
    <property type="entry name" value="AB_hydrolase_fold"/>
</dbReference>
<dbReference type="Pfam" id="PF00561">
    <property type="entry name" value="Abhydrolase_1"/>
    <property type="match status" value="1"/>
</dbReference>
<feature type="domain" description="AB hydrolase-1" evidence="1">
    <location>
        <begin position="2"/>
        <end position="38"/>
    </location>
</feature>
<evidence type="ECO:0000259" key="1">
    <source>
        <dbReference type="Pfam" id="PF00561"/>
    </source>
</evidence>
<keyword evidence="3" id="KW-1185">Reference proteome</keyword>
<name>A0A317PV93_9HYPH</name>
<reference evidence="2 3" key="1">
    <citation type="submission" date="2018-05" db="EMBL/GenBank/DDBJ databases">
        <title>Genomic Encyclopedia of Type Strains, Phase IV (KMG-IV): sequencing the most valuable type-strain genomes for metagenomic binning, comparative biology and taxonomic classification.</title>
        <authorList>
            <person name="Goeker M."/>
        </authorList>
    </citation>
    <scope>NUCLEOTIDE SEQUENCE [LARGE SCALE GENOMIC DNA]</scope>
    <source>
        <strain evidence="2 3">DSM 16791</strain>
    </source>
</reference>
<evidence type="ECO:0000313" key="2">
    <source>
        <dbReference type="EMBL" id="PWW03340.1"/>
    </source>
</evidence>
<dbReference type="GO" id="GO:0016787">
    <property type="term" value="F:hydrolase activity"/>
    <property type="evidence" value="ECO:0007669"/>
    <property type="project" value="UniProtKB-KW"/>
</dbReference>
<dbReference type="InterPro" id="IPR000073">
    <property type="entry name" value="AB_hydrolase_1"/>
</dbReference>
<dbReference type="AlphaFoldDB" id="A0A317PV93"/>
<gene>
    <name evidence="2" type="ORF">DFR52_10120</name>
</gene>
<accession>A0A317PV93</accession>
<protein>
    <submittedName>
        <fullName evidence="2">Alpha/beta hydrolase family protein</fullName>
    </submittedName>
</protein>